<evidence type="ECO:0000313" key="3">
    <source>
        <dbReference type="Proteomes" id="UP001302126"/>
    </source>
</evidence>
<reference evidence="2" key="1">
    <citation type="journal article" date="2023" name="Mol. Phylogenet. Evol.">
        <title>Genome-scale phylogeny and comparative genomics of the fungal order Sordariales.</title>
        <authorList>
            <person name="Hensen N."/>
            <person name="Bonometti L."/>
            <person name="Westerberg I."/>
            <person name="Brannstrom I.O."/>
            <person name="Guillou S."/>
            <person name="Cros-Aarteil S."/>
            <person name="Calhoun S."/>
            <person name="Haridas S."/>
            <person name="Kuo A."/>
            <person name="Mondo S."/>
            <person name="Pangilinan J."/>
            <person name="Riley R."/>
            <person name="LaButti K."/>
            <person name="Andreopoulos B."/>
            <person name="Lipzen A."/>
            <person name="Chen C."/>
            <person name="Yan M."/>
            <person name="Daum C."/>
            <person name="Ng V."/>
            <person name="Clum A."/>
            <person name="Steindorff A."/>
            <person name="Ohm R.A."/>
            <person name="Martin F."/>
            <person name="Silar P."/>
            <person name="Natvig D.O."/>
            <person name="Lalanne C."/>
            <person name="Gautier V."/>
            <person name="Ament-Velasquez S.L."/>
            <person name="Kruys A."/>
            <person name="Hutchinson M.I."/>
            <person name="Powell A.J."/>
            <person name="Barry K."/>
            <person name="Miller A.N."/>
            <person name="Grigoriev I.V."/>
            <person name="Debuchy R."/>
            <person name="Gladieux P."/>
            <person name="Hiltunen Thoren M."/>
            <person name="Johannesson H."/>
        </authorList>
    </citation>
    <scope>NUCLEOTIDE SEQUENCE</scope>
    <source>
        <strain evidence="2">PSN309</strain>
    </source>
</reference>
<dbReference type="Proteomes" id="UP001302126">
    <property type="component" value="Unassembled WGS sequence"/>
</dbReference>
<feature type="region of interest" description="Disordered" evidence="1">
    <location>
        <begin position="103"/>
        <end position="149"/>
    </location>
</feature>
<protein>
    <submittedName>
        <fullName evidence="2">Uncharacterized protein</fullName>
    </submittedName>
</protein>
<dbReference type="EMBL" id="MU864512">
    <property type="protein sequence ID" value="KAK4183971.1"/>
    <property type="molecule type" value="Genomic_DNA"/>
</dbReference>
<keyword evidence="3" id="KW-1185">Reference proteome</keyword>
<accession>A0AAN6WLE2</accession>
<evidence type="ECO:0000256" key="1">
    <source>
        <dbReference type="SAM" id="MobiDB-lite"/>
    </source>
</evidence>
<evidence type="ECO:0000313" key="2">
    <source>
        <dbReference type="EMBL" id="KAK4183971.1"/>
    </source>
</evidence>
<gene>
    <name evidence="2" type="ORF">QBC35DRAFT_506899</name>
</gene>
<proteinExistence type="predicted"/>
<reference evidence="2" key="2">
    <citation type="submission" date="2023-05" db="EMBL/GenBank/DDBJ databases">
        <authorList>
            <consortium name="Lawrence Berkeley National Laboratory"/>
            <person name="Steindorff A."/>
            <person name="Hensen N."/>
            <person name="Bonometti L."/>
            <person name="Westerberg I."/>
            <person name="Brannstrom I.O."/>
            <person name="Guillou S."/>
            <person name="Cros-Aarteil S."/>
            <person name="Calhoun S."/>
            <person name="Haridas S."/>
            <person name="Kuo A."/>
            <person name="Mondo S."/>
            <person name="Pangilinan J."/>
            <person name="Riley R."/>
            <person name="Labutti K."/>
            <person name="Andreopoulos B."/>
            <person name="Lipzen A."/>
            <person name="Chen C."/>
            <person name="Yanf M."/>
            <person name="Daum C."/>
            <person name="Ng V."/>
            <person name="Clum A."/>
            <person name="Ohm R."/>
            <person name="Martin F."/>
            <person name="Silar P."/>
            <person name="Natvig D."/>
            <person name="Lalanne C."/>
            <person name="Gautier V."/>
            <person name="Ament-Velasquez S.L."/>
            <person name="Kruys A."/>
            <person name="Hutchinson M.I."/>
            <person name="Powell A.J."/>
            <person name="Barry K."/>
            <person name="Miller A.N."/>
            <person name="Grigoriev I.V."/>
            <person name="Debuchy R."/>
            <person name="Gladieux P."/>
            <person name="Thoren M.H."/>
            <person name="Johannesson H."/>
        </authorList>
    </citation>
    <scope>NUCLEOTIDE SEQUENCE</scope>
    <source>
        <strain evidence="2">PSN309</strain>
    </source>
</reference>
<dbReference type="AlphaFoldDB" id="A0AAN6WLE2"/>
<name>A0AAN6WLE2_9PEZI</name>
<organism evidence="2 3">
    <name type="scientific">Podospora australis</name>
    <dbReference type="NCBI Taxonomy" id="1536484"/>
    <lineage>
        <taxon>Eukaryota</taxon>
        <taxon>Fungi</taxon>
        <taxon>Dikarya</taxon>
        <taxon>Ascomycota</taxon>
        <taxon>Pezizomycotina</taxon>
        <taxon>Sordariomycetes</taxon>
        <taxon>Sordariomycetidae</taxon>
        <taxon>Sordariales</taxon>
        <taxon>Podosporaceae</taxon>
        <taxon>Podospora</taxon>
    </lineage>
</organism>
<sequence>MIRMVDIQGICGCALSERVTFRFCCRYTSIQVPVVASENRLQTCRHDWALVRTPGRLDFLYLLLRMLKNATPMQYCSMLLLERVWSGFASHLTRPGTLDSPCLAASPIHMPPPASPSPEGLDERSRQPESSPAPTYRPPSPGRSSQNKATSDSALGLLQLWSSRHLRKHQLLQSLPSTAMHQLPDLSVLDLNSFATESIKTVLPQYRTDLSDSLKRDLSFCPST</sequence>
<comment type="caution">
    <text evidence="2">The sequence shown here is derived from an EMBL/GenBank/DDBJ whole genome shotgun (WGS) entry which is preliminary data.</text>
</comment>